<dbReference type="EMBL" id="AP023367">
    <property type="protein sequence ID" value="BCJ95288.1"/>
    <property type="molecule type" value="Genomic_DNA"/>
</dbReference>
<dbReference type="GO" id="GO:0043138">
    <property type="term" value="F:3'-5' DNA helicase activity"/>
    <property type="evidence" value="ECO:0007669"/>
    <property type="project" value="UniProtKB-EC"/>
</dbReference>
<evidence type="ECO:0000256" key="7">
    <source>
        <dbReference type="ARBA" id="ARBA00022833"/>
    </source>
</evidence>
<comment type="cofactor">
    <cofactor evidence="12">
        <name>Zn(2+)</name>
        <dbReference type="ChEBI" id="CHEBI:29105"/>
    </cofactor>
    <text evidence="12">Binds 2 zinc ions per subunit.</text>
</comment>
<keyword evidence="4 12" id="KW-0547">Nucleotide-binding</keyword>
<dbReference type="HAMAP" id="MF_00983">
    <property type="entry name" value="PriA"/>
    <property type="match status" value="1"/>
</dbReference>
<feature type="binding site" evidence="12">
    <location>
        <position position="492"/>
    </location>
    <ligand>
        <name>Zn(2+)</name>
        <dbReference type="ChEBI" id="CHEBI:29105"/>
        <label>1</label>
    </ligand>
</feature>
<gene>
    <name evidence="13" type="primary">rpiA</name>
    <name evidence="12" type="synonym">priA</name>
    <name evidence="13" type="ORF">acsn021_28570</name>
</gene>
<dbReference type="SUPFAM" id="SSF52540">
    <property type="entry name" value="P-loop containing nucleoside triphosphate hydrolases"/>
    <property type="match status" value="2"/>
</dbReference>
<feature type="binding site" evidence="12">
    <location>
        <position position="479"/>
    </location>
    <ligand>
        <name>Zn(2+)</name>
        <dbReference type="ChEBI" id="CHEBI:29105"/>
        <label>2</label>
    </ligand>
</feature>
<reference evidence="13 14" key="1">
    <citation type="journal article" date="2016" name="Int. J. Syst. Evol. Microbiol.">
        <title>Descriptions of Anaerotaenia torta gen. nov., sp. nov. and Anaerocolumna cellulosilytica gen. nov., sp. nov. isolated from a methanogenic reactor of cattle waste.</title>
        <authorList>
            <person name="Uek A."/>
            <person name="Ohtaki Y."/>
            <person name="Kaku N."/>
            <person name="Ueki K."/>
        </authorList>
    </citation>
    <scope>NUCLEOTIDE SEQUENCE [LARGE SCALE GENOMIC DNA]</scope>
    <source>
        <strain evidence="13 14">SN021</strain>
    </source>
</reference>
<evidence type="ECO:0000256" key="10">
    <source>
        <dbReference type="ARBA" id="ARBA00023235"/>
    </source>
</evidence>
<dbReference type="NCBIfam" id="TIGR00595">
    <property type="entry name" value="priA"/>
    <property type="match status" value="1"/>
</dbReference>
<evidence type="ECO:0000256" key="6">
    <source>
        <dbReference type="ARBA" id="ARBA00022806"/>
    </source>
</evidence>
<dbReference type="RefSeq" id="WP_243182297.1">
    <property type="nucleotide sequence ID" value="NZ_AP023367.1"/>
</dbReference>
<dbReference type="Pfam" id="PF18074">
    <property type="entry name" value="PriA_C"/>
    <property type="match status" value="1"/>
</dbReference>
<name>A0A6S6R8G3_9FIRM</name>
<dbReference type="GO" id="GO:0006270">
    <property type="term" value="P:DNA replication initiation"/>
    <property type="evidence" value="ECO:0007669"/>
    <property type="project" value="TreeGrafter"/>
</dbReference>
<proteinExistence type="inferred from homology"/>
<keyword evidence="2 12" id="KW-0235">DNA replication</keyword>
<dbReference type="GO" id="GO:0005524">
    <property type="term" value="F:ATP binding"/>
    <property type="evidence" value="ECO:0007669"/>
    <property type="project" value="UniProtKB-UniRule"/>
</dbReference>
<dbReference type="InterPro" id="IPR011545">
    <property type="entry name" value="DEAD/DEAH_box_helicase_dom"/>
</dbReference>
<keyword evidence="8 12" id="KW-0067">ATP-binding</keyword>
<organism evidence="13 14">
    <name type="scientific">Anaerocolumna cellulosilytica</name>
    <dbReference type="NCBI Taxonomy" id="433286"/>
    <lineage>
        <taxon>Bacteria</taxon>
        <taxon>Bacillati</taxon>
        <taxon>Bacillota</taxon>
        <taxon>Clostridia</taxon>
        <taxon>Lachnospirales</taxon>
        <taxon>Lachnospiraceae</taxon>
        <taxon>Anaerocolumna</taxon>
    </lineage>
</organism>
<dbReference type="InterPro" id="IPR014001">
    <property type="entry name" value="Helicase_ATP-bd"/>
</dbReference>
<dbReference type="GO" id="GO:0003677">
    <property type="term" value="F:DNA binding"/>
    <property type="evidence" value="ECO:0007669"/>
    <property type="project" value="UniProtKB-UniRule"/>
</dbReference>
<protein>
    <recommendedName>
        <fullName evidence="12">Replication restart protein PriA</fullName>
    </recommendedName>
    <alternativeName>
        <fullName evidence="12">ATP-dependent DNA helicase PriA</fullName>
        <ecNumber evidence="12">5.6.2.4</ecNumber>
    </alternativeName>
    <alternativeName>
        <fullName evidence="12">DNA 3'-5' helicase PriA</fullName>
    </alternativeName>
</protein>
<dbReference type="GO" id="GO:0006302">
    <property type="term" value="P:double-strand break repair"/>
    <property type="evidence" value="ECO:0007669"/>
    <property type="project" value="InterPro"/>
</dbReference>
<evidence type="ECO:0000256" key="11">
    <source>
        <dbReference type="ARBA" id="ARBA00048988"/>
    </source>
</evidence>
<evidence type="ECO:0000256" key="4">
    <source>
        <dbReference type="ARBA" id="ARBA00022741"/>
    </source>
</evidence>
<dbReference type="Gene3D" id="3.40.1440.60">
    <property type="entry name" value="PriA, 3(prime) DNA-binding domain"/>
    <property type="match status" value="1"/>
</dbReference>
<comment type="subunit">
    <text evidence="12">Component of the replication restart primosome.</text>
</comment>
<dbReference type="CDD" id="cd18804">
    <property type="entry name" value="SF2_C_priA"/>
    <property type="match status" value="1"/>
</dbReference>
<dbReference type="GO" id="GO:0006310">
    <property type="term" value="P:DNA recombination"/>
    <property type="evidence" value="ECO:0007669"/>
    <property type="project" value="InterPro"/>
</dbReference>
<comment type="catalytic activity">
    <reaction evidence="12">
        <text>Couples ATP hydrolysis with the unwinding of duplex DNA by translocating in the 3'-5' direction.</text>
        <dbReference type="EC" id="5.6.2.4"/>
    </reaction>
</comment>
<evidence type="ECO:0000256" key="8">
    <source>
        <dbReference type="ARBA" id="ARBA00022840"/>
    </source>
</evidence>
<comment type="similarity">
    <text evidence="12">Belongs to the helicase family. PriA subfamily.</text>
</comment>
<dbReference type="Pfam" id="PF17764">
    <property type="entry name" value="PriA_3primeBD"/>
    <property type="match status" value="1"/>
</dbReference>
<keyword evidence="9 12" id="KW-0238">DNA-binding</keyword>
<dbReference type="AlphaFoldDB" id="A0A6S6R8G3"/>
<dbReference type="InterPro" id="IPR027417">
    <property type="entry name" value="P-loop_NTPase"/>
</dbReference>
<feature type="binding site" evidence="12">
    <location>
        <position position="462"/>
    </location>
    <ligand>
        <name>Zn(2+)</name>
        <dbReference type="ChEBI" id="CHEBI:29105"/>
        <label>2</label>
    </ligand>
</feature>
<dbReference type="PANTHER" id="PTHR30580">
    <property type="entry name" value="PRIMOSOMAL PROTEIN N"/>
    <property type="match status" value="1"/>
</dbReference>
<keyword evidence="1 12" id="KW-0639">Primosome</keyword>
<dbReference type="SMART" id="SM00490">
    <property type="entry name" value="HELICc"/>
    <property type="match status" value="1"/>
</dbReference>
<comment type="function">
    <text evidence="12">Initiates the restart of stalled replication forks, which reloads the replicative helicase on sites other than the origin of replication. Recognizes and binds to abandoned replication forks and remodels them to uncover a helicase loading site. Promotes assembly of the primosome at these replication forks.</text>
</comment>
<dbReference type="PANTHER" id="PTHR30580:SF0">
    <property type="entry name" value="PRIMOSOMAL PROTEIN N"/>
    <property type="match status" value="1"/>
</dbReference>
<feature type="binding site" evidence="12">
    <location>
        <position position="453"/>
    </location>
    <ligand>
        <name>Zn(2+)</name>
        <dbReference type="ChEBI" id="CHEBI:29105"/>
        <label>1</label>
    </ligand>
</feature>
<evidence type="ECO:0000313" key="14">
    <source>
        <dbReference type="Proteomes" id="UP000515561"/>
    </source>
</evidence>
<dbReference type="Pfam" id="PF00271">
    <property type="entry name" value="Helicase_C"/>
    <property type="match status" value="1"/>
</dbReference>
<evidence type="ECO:0000313" key="13">
    <source>
        <dbReference type="EMBL" id="BCJ95288.1"/>
    </source>
</evidence>
<dbReference type="InterPro" id="IPR041222">
    <property type="entry name" value="PriA_3primeBD"/>
</dbReference>
<dbReference type="KEGG" id="acel:acsn021_28570"/>
<dbReference type="InterPro" id="IPR041236">
    <property type="entry name" value="PriA_C"/>
</dbReference>
<dbReference type="FunFam" id="3.40.50.300:FF:000489">
    <property type="entry name" value="Primosome assembly protein PriA"/>
    <property type="match status" value="1"/>
</dbReference>
<feature type="binding site" evidence="12">
    <location>
        <position position="450"/>
    </location>
    <ligand>
        <name>Zn(2+)</name>
        <dbReference type="ChEBI" id="CHEBI:29105"/>
        <label>1</label>
    </ligand>
</feature>
<keyword evidence="7 12" id="KW-0862">Zinc</keyword>
<dbReference type="GO" id="GO:0016787">
    <property type="term" value="F:hydrolase activity"/>
    <property type="evidence" value="ECO:0007669"/>
    <property type="project" value="UniProtKB-KW"/>
</dbReference>
<comment type="catalytic activity">
    <reaction evidence="11 12">
        <text>ATP + H2O = ADP + phosphate + H(+)</text>
        <dbReference type="Rhea" id="RHEA:13065"/>
        <dbReference type="ChEBI" id="CHEBI:15377"/>
        <dbReference type="ChEBI" id="CHEBI:15378"/>
        <dbReference type="ChEBI" id="CHEBI:30616"/>
        <dbReference type="ChEBI" id="CHEBI:43474"/>
        <dbReference type="ChEBI" id="CHEBI:456216"/>
        <dbReference type="EC" id="5.6.2.4"/>
    </reaction>
</comment>
<dbReference type="GO" id="GO:0008270">
    <property type="term" value="F:zinc ion binding"/>
    <property type="evidence" value="ECO:0007669"/>
    <property type="project" value="UniProtKB-UniRule"/>
</dbReference>
<dbReference type="Pfam" id="PF18319">
    <property type="entry name" value="Zn_ribbon_PriA"/>
    <property type="match status" value="1"/>
</dbReference>
<feature type="binding site" evidence="12">
    <location>
        <position position="476"/>
    </location>
    <ligand>
        <name>Zn(2+)</name>
        <dbReference type="ChEBI" id="CHEBI:29105"/>
        <label>2</label>
    </ligand>
</feature>
<dbReference type="Pfam" id="PF00270">
    <property type="entry name" value="DEAD"/>
    <property type="match status" value="1"/>
</dbReference>
<evidence type="ECO:0000256" key="9">
    <source>
        <dbReference type="ARBA" id="ARBA00023125"/>
    </source>
</evidence>
<dbReference type="InterPro" id="IPR005259">
    <property type="entry name" value="PriA"/>
</dbReference>
<feature type="binding site" evidence="12">
    <location>
        <position position="459"/>
    </location>
    <ligand>
        <name>Zn(2+)</name>
        <dbReference type="ChEBI" id="CHEBI:29105"/>
        <label>2</label>
    </ligand>
</feature>
<keyword evidence="5 12" id="KW-0378">Hydrolase</keyword>
<evidence type="ECO:0000256" key="5">
    <source>
        <dbReference type="ARBA" id="ARBA00022801"/>
    </source>
</evidence>
<keyword evidence="10 12" id="KW-0413">Isomerase</keyword>
<keyword evidence="3 12" id="KW-0479">Metal-binding</keyword>
<dbReference type="SMART" id="SM00487">
    <property type="entry name" value="DEXDc"/>
    <property type="match status" value="1"/>
</dbReference>
<dbReference type="EC" id="5.6.2.4" evidence="12"/>
<keyword evidence="14" id="KW-1185">Reference proteome</keyword>
<dbReference type="Gene3D" id="3.40.50.300">
    <property type="entry name" value="P-loop containing nucleotide triphosphate hydrolases"/>
    <property type="match status" value="2"/>
</dbReference>
<dbReference type="InterPro" id="IPR042115">
    <property type="entry name" value="PriA_3primeBD_sf"/>
</dbReference>
<evidence type="ECO:0000256" key="3">
    <source>
        <dbReference type="ARBA" id="ARBA00022723"/>
    </source>
</evidence>
<keyword evidence="6 12" id="KW-0347">Helicase</keyword>
<dbReference type="CDD" id="cd17929">
    <property type="entry name" value="DEXHc_priA"/>
    <property type="match status" value="1"/>
</dbReference>
<dbReference type="InterPro" id="IPR040498">
    <property type="entry name" value="PriA_CRR"/>
</dbReference>
<dbReference type="PROSITE" id="PS51192">
    <property type="entry name" value="HELICASE_ATP_BIND_1"/>
    <property type="match status" value="1"/>
</dbReference>
<evidence type="ECO:0000256" key="1">
    <source>
        <dbReference type="ARBA" id="ARBA00022515"/>
    </source>
</evidence>
<evidence type="ECO:0000256" key="2">
    <source>
        <dbReference type="ARBA" id="ARBA00022705"/>
    </source>
</evidence>
<sequence length="749" mass="84774">MSIKYADIIVDISHENLDKTYQYSIPEELLAKAVIGARTLVPFGKGNRFIKGYIVNISSKPNWKVEAIKPIHEIITDALVIESQLIHLAYWIKETFGATMNDALKTVIPVKKSVKAKEKKSIRLIAATEEAHEFLELSKKKNNRGRVRLLEELLKEKELDYDLAVNKLNIARQTIKDLEHIGIITTDAKRLYRNPVQATASNRKDIILSPEQKQIVEDIINKYREGIYTACLLHGVTGSGKTEVYIEIIAEVISQGRQVIMLIPEIALTYQTVMRFYNRFGDRVSIMNSRLSQGERYDQYLRAKNGDIDIMIGPRSALFTPFEDLGLIIIDEEHEGSYKSEHPPKYHAREVAIERARLSGAGVILGSATPSLEAYYKALQGEYILYTLPTRNGDGCLPDIWVEDLREELKKRNKSIFSIRLKELMLDRLQKKEQIMLFINRRGYAGFVSCRSCGYVMKCPHCDISLTAHNNGKLVCHYCGHEAAMPDKCPSCSSKYIASFGTGTQKVEEMVRKEFPGARILRMDMDTTKQKDGHEKILAAFSNQEADILVGTQMIVKGHDFPRVTLVGILAADLSLYASDYRASERTYQLLAQAAGRAGRGKLPGEVVIQTYQPEHYSIVAASHNDYEGFYRQEMNYRKMLMYPPAAHILAVLIAAKDEGKGLLASELISGATKEWLSAEGFEKETVVIGPAPASLSRANDIYRFMLYIKQLEYRVLIGLKNYLEGYINYSEQFNGCTVQFDFDPMNSY</sequence>
<dbReference type="Proteomes" id="UP000515561">
    <property type="component" value="Chromosome"/>
</dbReference>
<evidence type="ECO:0000256" key="12">
    <source>
        <dbReference type="HAMAP-Rule" id="MF_00983"/>
    </source>
</evidence>
<dbReference type="PROSITE" id="PS51194">
    <property type="entry name" value="HELICASE_CTER"/>
    <property type="match status" value="1"/>
</dbReference>
<dbReference type="GO" id="GO:1990077">
    <property type="term" value="C:primosome complex"/>
    <property type="evidence" value="ECO:0007669"/>
    <property type="project" value="UniProtKB-UniRule"/>
</dbReference>
<accession>A0A6S6R8G3</accession>
<dbReference type="InterPro" id="IPR001650">
    <property type="entry name" value="Helicase_C-like"/>
</dbReference>
<feature type="binding site" evidence="12">
    <location>
        <position position="489"/>
    </location>
    <ligand>
        <name>Zn(2+)</name>
        <dbReference type="ChEBI" id="CHEBI:29105"/>
        <label>1</label>
    </ligand>
</feature>
<dbReference type="GO" id="GO:0006269">
    <property type="term" value="P:DNA replication, synthesis of primer"/>
    <property type="evidence" value="ECO:0007669"/>
    <property type="project" value="UniProtKB-KW"/>
</dbReference>